<dbReference type="EMBL" id="VNIK02000001">
    <property type="protein sequence ID" value="KAB5491395.1"/>
    <property type="molecule type" value="Genomic_DNA"/>
</dbReference>
<keyword evidence="3" id="KW-1185">Reference proteome</keyword>
<evidence type="ECO:0000313" key="2">
    <source>
        <dbReference type="EMBL" id="KAB5491395.1"/>
    </source>
</evidence>
<feature type="chain" id="PRO_5024360698" evidence="1">
    <location>
        <begin position="26"/>
        <end position="433"/>
    </location>
</feature>
<proteinExistence type="predicted"/>
<keyword evidence="1" id="KW-0732">Signal</keyword>
<dbReference type="PROSITE" id="PS51257">
    <property type="entry name" value="PROKAR_LIPOPROTEIN"/>
    <property type="match status" value="1"/>
</dbReference>
<feature type="signal peptide" evidence="1">
    <location>
        <begin position="1"/>
        <end position="25"/>
    </location>
</feature>
<accession>A0A5N5IUF9</accession>
<comment type="caution">
    <text evidence="2">The sequence shown here is derived from an EMBL/GenBank/DDBJ whole genome shotgun (WGS) entry which is preliminary data.</text>
</comment>
<organism evidence="2 3">
    <name type="scientific">Flagellimonas hadalis</name>
    <dbReference type="NCBI Taxonomy" id="2597517"/>
    <lineage>
        <taxon>Bacteria</taxon>
        <taxon>Pseudomonadati</taxon>
        <taxon>Bacteroidota</taxon>
        <taxon>Flavobacteriia</taxon>
        <taxon>Flavobacteriales</taxon>
        <taxon>Flavobacteriaceae</taxon>
        <taxon>Flagellimonas</taxon>
    </lineage>
</organism>
<name>A0A5N5IUF9_9FLAO</name>
<dbReference type="Gene3D" id="3.20.20.80">
    <property type="entry name" value="Glycosidases"/>
    <property type="match status" value="1"/>
</dbReference>
<gene>
    <name evidence="2" type="ORF">FOT42_000145</name>
</gene>
<dbReference type="InterPro" id="IPR017853">
    <property type="entry name" value="GH"/>
</dbReference>
<evidence type="ECO:0000256" key="1">
    <source>
        <dbReference type="SAM" id="SignalP"/>
    </source>
</evidence>
<evidence type="ECO:0000313" key="3">
    <source>
        <dbReference type="Proteomes" id="UP000319204"/>
    </source>
</evidence>
<dbReference type="Proteomes" id="UP000319204">
    <property type="component" value="Unassembled WGS sequence"/>
</dbReference>
<dbReference type="SUPFAM" id="SSF51445">
    <property type="entry name" value="(Trans)glycosidases"/>
    <property type="match status" value="1"/>
</dbReference>
<protein>
    <submittedName>
        <fullName evidence="2">DUF4832 domain-containing protein</fullName>
    </submittedName>
</protein>
<dbReference type="OrthoDB" id="9761426at2"/>
<dbReference type="AlphaFoldDB" id="A0A5N5IUF9"/>
<reference evidence="2" key="1">
    <citation type="submission" date="2019-10" db="EMBL/GenBank/DDBJ databases">
        <title>Muricauda hadale sp. nov., a piezophilic bacterium isolated from hadopelagic water of the Mariana Trench.</title>
        <authorList>
            <person name="Wei Y."/>
        </authorList>
    </citation>
    <scope>NUCLEOTIDE SEQUENCE [LARGE SCALE GENOMIC DNA]</scope>
    <source>
        <strain evidence="2">MT-229</strain>
    </source>
</reference>
<sequence length="433" mass="49525">MIKSKKSIIMKNLLYLFGLNCLLIACGGGNNDPTEGKPESQEPVLNGGGVSSFTKVQPMTGIVVWDGNPNAGSGAHSLEYSYMLFEDVVSEKGVYDWTVVENKLNDIASRNHQAILRFRYAYVGQQTSVPKYIKDLPDYKETQGVSEGRETWFPDWSHPELQDFTLEFYEKFAERYDHDNRLAFLQVGFGLWGEYHIYDGPFELGKTFPSKAYQTLFLNRMDTMFTDLHWSISIDVEDGNVTPFRDDPSLLDLSFGLFDDSFMAEEHGSVNEQRFKFLGLDTRYVNNPIGGEFNYYTDHDQQNVLSPNGPHGESYESFIKRFHTTYMIGNDQYKYQSADRIKEASINTGYKFEVTDFVKTNGNSKITIRNVGTAPIYYDAYLSINGNKSTTSLRTILPNEEKEFTIDYDGNEDLVIICDRLLEGQTIDFKRSF</sequence>